<proteinExistence type="predicted"/>
<dbReference type="KEGG" id="doe:DENOEST_1176"/>
<dbReference type="Proteomes" id="UP000515733">
    <property type="component" value="Chromosome"/>
</dbReference>
<protein>
    <submittedName>
        <fullName evidence="1">Uncharacterized protein</fullName>
    </submittedName>
</protein>
<evidence type="ECO:0000313" key="2">
    <source>
        <dbReference type="Proteomes" id="UP000515733"/>
    </source>
</evidence>
<evidence type="ECO:0000313" key="1">
    <source>
        <dbReference type="EMBL" id="CAB1368341.1"/>
    </source>
</evidence>
<dbReference type="EMBL" id="LR778301">
    <property type="protein sequence ID" value="CAB1368341.1"/>
    <property type="molecule type" value="Genomic_DNA"/>
</dbReference>
<organism evidence="1 2">
    <name type="scientific">Denitratisoma oestradiolicum</name>
    <dbReference type="NCBI Taxonomy" id="311182"/>
    <lineage>
        <taxon>Bacteria</taxon>
        <taxon>Pseudomonadati</taxon>
        <taxon>Pseudomonadota</taxon>
        <taxon>Betaproteobacteria</taxon>
        <taxon>Nitrosomonadales</taxon>
        <taxon>Sterolibacteriaceae</taxon>
        <taxon>Denitratisoma</taxon>
    </lineage>
</organism>
<sequence length="46" mass="5666">MTYFCQSGNDSDTFFQFNKQHWMGILVTRNLWVMHHNKRMNNPFSR</sequence>
<name>A0A6S6XQY4_9PROT</name>
<gene>
    <name evidence="1" type="ORF">DENOEST_1176</name>
</gene>
<reference evidence="1 2" key="1">
    <citation type="submission" date="2020-03" db="EMBL/GenBank/DDBJ databases">
        <authorList>
            <consortium name="Genoscope - CEA"/>
            <person name="William W."/>
        </authorList>
    </citation>
    <scope>NUCLEOTIDE SEQUENCE [LARGE SCALE GENOMIC DNA]</scope>
    <source>
        <strain evidence="2">DSM 16959</strain>
    </source>
</reference>
<keyword evidence="2" id="KW-1185">Reference proteome</keyword>
<dbReference type="AlphaFoldDB" id="A0A6S6XQY4"/>
<accession>A0A6S6XQY4</accession>